<dbReference type="PANTHER" id="PTHR12110:SF41">
    <property type="entry name" value="INOSOSE DEHYDRATASE"/>
    <property type="match status" value="1"/>
</dbReference>
<name>A0ABS9D148_9ALTE</name>
<dbReference type="Gene3D" id="3.20.20.150">
    <property type="entry name" value="Divalent-metal-dependent TIM barrel enzymes"/>
    <property type="match status" value="1"/>
</dbReference>
<dbReference type="InterPro" id="IPR013022">
    <property type="entry name" value="Xyl_isomerase-like_TIM-brl"/>
</dbReference>
<comment type="caution">
    <text evidence="2">The sequence shown here is derived from an EMBL/GenBank/DDBJ whole genome shotgun (WGS) entry which is preliminary data.</text>
</comment>
<dbReference type="RefSeq" id="WP_235310181.1">
    <property type="nucleotide sequence ID" value="NZ_JAKGAS010000001.1"/>
</dbReference>
<keyword evidence="2" id="KW-0413">Isomerase</keyword>
<sequence length="280" mass="31781">MKIGVSLFLWTDFVEQQHFKYFEKLKAAGFDGVEIPLMAGDETHYKLVAQAIKNAGLECTTMSLGLPDKHLISQDPKARAAGLDFLKWAVDMSHLLGSKMLSGPLHSAPAIFTGNFPTEQEKMWAANGLYDLAEYAQQFDIGIAVEYLNHFESYLCNTMADTQALINLNPHANLGIQLDTHHAHYEENNMRDAIIHGGSNIKYVQISESNRGTPGAGLIDFNEVFTALKHIEYDGWLTVEAFSWKHEQLRKNLHLWRELYTSEKDCYSKGFELIRSYWFG</sequence>
<reference evidence="2 3" key="1">
    <citation type="submission" date="2022-01" db="EMBL/GenBank/DDBJ databases">
        <title>Paraglaciecola sp. G1-23.</title>
        <authorList>
            <person name="Jin M.S."/>
            <person name="Han D.M."/>
            <person name="Kim H.M."/>
            <person name="Jeon C.O."/>
        </authorList>
    </citation>
    <scope>NUCLEOTIDE SEQUENCE [LARGE SCALE GENOMIC DNA]</scope>
    <source>
        <strain evidence="2 3">G1-23</strain>
    </source>
</reference>
<dbReference type="GO" id="GO:0016853">
    <property type="term" value="F:isomerase activity"/>
    <property type="evidence" value="ECO:0007669"/>
    <property type="project" value="UniProtKB-KW"/>
</dbReference>
<dbReference type="InterPro" id="IPR036237">
    <property type="entry name" value="Xyl_isomerase-like_sf"/>
</dbReference>
<dbReference type="PANTHER" id="PTHR12110">
    <property type="entry name" value="HYDROXYPYRUVATE ISOMERASE"/>
    <property type="match status" value="1"/>
</dbReference>
<feature type="domain" description="Xylose isomerase-like TIM barrel" evidence="1">
    <location>
        <begin position="22"/>
        <end position="258"/>
    </location>
</feature>
<evidence type="ECO:0000313" key="3">
    <source>
        <dbReference type="Proteomes" id="UP001521137"/>
    </source>
</evidence>
<dbReference type="InterPro" id="IPR050312">
    <property type="entry name" value="IolE/XylAMocC-like"/>
</dbReference>
<proteinExistence type="predicted"/>
<keyword evidence="3" id="KW-1185">Reference proteome</keyword>
<gene>
    <name evidence="2" type="ORF">L0668_00920</name>
</gene>
<dbReference type="Pfam" id="PF01261">
    <property type="entry name" value="AP_endonuc_2"/>
    <property type="match status" value="1"/>
</dbReference>
<evidence type="ECO:0000259" key="1">
    <source>
        <dbReference type="Pfam" id="PF01261"/>
    </source>
</evidence>
<accession>A0ABS9D148</accession>
<dbReference type="Proteomes" id="UP001521137">
    <property type="component" value="Unassembled WGS sequence"/>
</dbReference>
<organism evidence="2 3">
    <name type="scientific">Paraglaciecola algarum</name>
    <dbReference type="NCBI Taxonomy" id="3050085"/>
    <lineage>
        <taxon>Bacteria</taxon>
        <taxon>Pseudomonadati</taxon>
        <taxon>Pseudomonadota</taxon>
        <taxon>Gammaproteobacteria</taxon>
        <taxon>Alteromonadales</taxon>
        <taxon>Alteromonadaceae</taxon>
        <taxon>Paraglaciecola</taxon>
    </lineage>
</organism>
<dbReference type="SUPFAM" id="SSF51658">
    <property type="entry name" value="Xylose isomerase-like"/>
    <property type="match status" value="1"/>
</dbReference>
<protein>
    <submittedName>
        <fullName evidence="2">Sugar phosphate isomerase/epimerase</fullName>
    </submittedName>
</protein>
<evidence type="ECO:0000313" key="2">
    <source>
        <dbReference type="EMBL" id="MCF2946655.1"/>
    </source>
</evidence>
<dbReference type="EMBL" id="JAKGAS010000001">
    <property type="protein sequence ID" value="MCF2946655.1"/>
    <property type="molecule type" value="Genomic_DNA"/>
</dbReference>